<protein>
    <submittedName>
        <fullName evidence="5">MBL fold metallo-hydrolase</fullName>
    </submittedName>
</protein>
<dbReference type="Proteomes" id="UP000190409">
    <property type="component" value="Unassembled WGS sequence"/>
</dbReference>
<dbReference type="InterPro" id="IPR036866">
    <property type="entry name" value="RibonucZ/Hydroxyglut_hydro"/>
</dbReference>
<evidence type="ECO:0000256" key="2">
    <source>
        <dbReference type="ARBA" id="ARBA00022801"/>
    </source>
</evidence>
<feature type="domain" description="Metallo-beta-lactamase" evidence="4">
    <location>
        <begin position="59"/>
        <end position="245"/>
    </location>
</feature>
<dbReference type="PANTHER" id="PTHR46018">
    <property type="entry name" value="ZINC PHOSPHODIESTERASE ELAC PROTEIN 1"/>
    <property type="match status" value="1"/>
</dbReference>
<reference evidence="5 6" key="1">
    <citation type="submission" date="2017-01" db="EMBL/GenBank/DDBJ databases">
        <title>Complete Genome Sequence of Dolosigranulum pigrum isolated from a Patient with interstitial lung disease.</title>
        <authorList>
            <person name="Mukhopadhyay R."/>
            <person name="Joaquin J."/>
            <person name="Hogue R."/>
            <person name="Fitzgerald S."/>
            <person name="Jospin G."/>
            <person name="Eisen J.A."/>
            <person name="Chaturvedi V."/>
        </authorList>
    </citation>
    <scope>NUCLEOTIDE SEQUENCE [LARGE SCALE GENOMIC DNA]</scope>
    <source>
        <strain evidence="5 6">15S00348</strain>
    </source>
</reference>
<sequence length="290" mass="32311">MRESRVVMLGTGTPNPTPERMGPCAAVIVDGQAYLVDFGVGLVRRAAEMTARGIETLAAAKLTRGFLTHLHSDHTLGLPDLILTPWVLKRSEPLKLFGPAGTEAMIDHLLKAYAVDIQSRQDGLEQANQVGIQVEVTEIDEGVVYQDERVTVEAFRVNHPPFEAYGYKFTCPDKVIVFSGDTTPTDNIIQWAQGCDILVHEVFSAQGVKQRSPVWQRYHTSVHTSSVQLGELASQIKPRTLVLNHQLFFRVPDAEGQVISELDREREMIREIQQCYQGEVISARDGDVVY</sequence>
<dbReference type="AlphaFoldDB" id="A0A1S8KNV3"/>
<accession>A0A1S8KNV3</accession>
<name>A0A1S8KNV3_9LACT</name>
<evidence type="ECO:0000313" key="5">
    <source>
        <dbReference type="EMBL" id="OOL81419.1"/>
    </source>
</evidence>
<dbReference type="CDD" id="cd07719">
    <property type="entry name" value="arylsulfatase_AtsA-like_MBL-fold"/>
    <property type="match status" value="1"/>
</dbReference>
<evidence type="ECO:0000256" key="1">
    <source>
        <dbReference type="ARBA" id="ARBA00022759"/>
    </source>
</evidence>
<dbReference type="GO" id="GO:0042781">
    <property type="term" value="F:3'-tRNA processing endoribonuclease activity"/>
    <property type="evidence" value="ECO:0007669"/>
    <property type="project" value="TreeGrafter"/>
</dbReference>
<keyword evidence="2 5" id="KW-0378">Hydrolase</keyword>
<dbReference type="Gene3D" id="3.60.15.10">
    <property type="entry name" value="Ribonuclease Z/Hydroxyacylglutathione hydrolase-like"/>
    <property type="match status" value="1"/>
</dbReference>
<comment type="caution">
    <text evidence="5">The sequence shown here is derived from an EMBL/GenBank/DDBJ whole genome shotgun (WGS) entry which is preliminary data.</text>
</comment>
<keyword evidence="1" id="KW-0255">Endonuclease</keyword>
<proteinExistence type="predicted"/>
<evidence type="ECO:0000259" key="4">
    <source>
        <dbReference type="Pfam" id="PF12706"/>
    </source>
</evidence>
<dbReference type="SUPFAM" id="SSF56281">
    <property type="entry name" value="Metallo-hydrolase/oxidoreductase"/>
    <property type="match status" value="1"/>
</dbReference>
<dbReference type="Pfam" id="PF12706">
    <property type="entry name" value="Lactamase_B_2"/>
    <property type="match status" value="1"/>
</dbReference>
<dbReference type="InterPro" id="IPR001279">
    <property type="entry name" value="Metallo-B-lactamas"/>
</dbReference>
<dbReference type="RefSeq" id="WP_077862867.1">
    <property type="nucleotide sequence ID" value="NZ_CP040939.1"/>
</dbReference>
<dbReference type="EMBL" id="MUYF01000003">
    <property type="protein sequence ID" value="OOL81419.1"/>
    <property type="molecule type" value="Genomic_DNA"/>
</dbReference>
<evidence type="ECO:0000256" key="3">
    <source>
        <dbReference type="ARBA" id="ARBA00022833"/>
    </source>
</evidence>
<dbReference type="PANTHER" id="PTHR46018:SF2">
    <property type="entry name" value="ZINC PHOSPHODIESTERASE ELAC PROTEIN 1"/>
    <property type="match status" value="1"/>
</dbReference>
<gene>
    <name evidence="5" type="ORF">BWX42_06505</name>
</gene>
<keyword evidence="1" id="KW-0540">Nuclease</keyword>
<keyword evidence="3" id="KW-0862">Zinc</keyword>
<dbReference type="InterPro" id="IPR044094">
    <property type="entry name" value="AtsA-like_MBL-fold"/>
</dbReference>
<evidence type="ECO:0000313" key="6">
    <source>
        <dbReference type="Proteomes" id="UP000190409"/>
    </source>
</evidence>
<organism evidence="5 6">
    <name type="scientific">Dolosigranulum pigrum</name>
    <dbReference type="NCBI Taxonomy" id="29394"/>
    <lineage>
        <taxon>Bacteria</taxon>
        <taxon>Bacillati</taxon>
        <taxon>Bacillota</taxon>
        <taxon>Bacilli</taxon>
        <taxon>Lactobacillales</taxon>
        <taxon>Carnobacteriaceae</taxon>
        <taxon>Dolosigranulum</taxon>
    </lineage>
</organism>